<reference evidence="3 4" key="1">
    <citation type="journal article" date="2016" name="Nat. Commun.">
        <title>Thousands of microbial genomes shed light on interconnected biogeochemical processes in an aquifer system.</title>
        <authorList>
            <person name="Anantharaman K."/>
            <person name="Brown C.T."/>
            <person name="Hug L.A."/>
            <person name="Sharon I."/>
            <person name="Castelle C.J."/>
            <person name="Probst A.J."/>
            <person name="Thomas B.C."/>
            <person name="Singh A."/>
            <person name="Wilkins M.J."/>
            <person name="Karaoz U."/>
            <person name="Brodie E.L."/>
            <person name="Williams K.H."/>
            <person name="Hubbard S.S."/>
            <person name="Banfield J.F."/>
        </authorList>
    </citation>
    <scope>NUCLEOTIDE SEQUENCE [LARGE SCALE GENOMIC DNA]</scope>
</reference>
<dbReference type="PANTHER" id="PTHR34701">
    <property type="entry name" value="TRANSCRIPTIONAL REGULATOR MRAZ"/>
    <property type="match status" value="1"/>
</dbReference>
<dbReference type="CDD" id="cd16321">
    <property type="entry name" value="MraZ_C"/>
    <property type="match status" value="1"/>
</dbReference>
<feature type="domain" description="MraZ" evidence="2">
    <location>
        <begin position="3"/>
        <end position="66"/>
    </location>
</feature>
<dbReference type="InterPro" id="IPR035644">
    <property type="entry name" value="MraZ_C"/>
</dbReference>
<dbReference type="AlphaFoldDB" id="A0A1F7JGA6"/>
<dbReference type="GO" id="GO:0003700">
    <property type="term" value="F:DNA-binding transcription factor activity"/>
    <property type="evidence" value="ECO:0007669"/>
    <property type="project" value="UniProtKB-UniRule"/>
</dbReference>
<organism evidence="3 4">
    <name type="scientific">Candidatus Roizmanbacteria bacterium RIFCSPLOWO2_02_FULL_36_11</name>
    <dbReference type="NCBI Taxonomy" id="1802071"/>
    <lineage>
        <taxon>Bacteria</taxon>
        <taxon>Candidatus Roizmaniibacteriota</taxon>
    </lineage>
</organism>
<dbReference type="InterPro" id="IPR038619">
    <property type="entry name" value="MraZ_sf"/>
</dbReference>
<dbReference type="GO" id="GO:2000143">
    <property type="term" value="P:negative regulation of DNA-templated transcription initiation"/>
    <property type="evidence" value="ECO:0007669"/>
    <property type="project" value="TreeGrafter"/>
</dbReference>
<name>A0A1F7JGA6_9BACT</name>
<dbReference type="Pfam" id="PF02381">
    <property type="entry name" value="MraZ"/>
    <property type="match status" value="2"/>
</dbReference>
<gene>
    <name evidence="1" type="primary">mraZ</name>
    <name evidence="3" type="ORF">A3H78_01870</name>
</gene>
<keyword evidence="1" id="KW-0238">DNA-binding</keyword>
<comment type="subcellular location">
    <subcellularLocation>
        <location evidence="1">Cytoplasm</location>
        <location evidence="1">Nucleoid</location>
    </subcellularLocation>
</comment>
<keyword evidence="1" id="KW-0963">Cytoplasm</keyword>
<protein>
    <recommendedName>
        <fullName evidence="1">Transcriptional regulator MraZ</fullName>
    </recommendedName>
</protein>
<sequence>MAFLGEYEVSVTAGSRIVLPKKIRENLKGNTFILTKGYDICLAGYDKQDWNNRAGELTKISLLETDNVSKRRFLFSGACEIEIDVQGRFVIPKALFGYINLIRSTLTIIGVGDHFEIWETKSWQGYLKQINQQVTSN</sequence>
<dbReference type="Gene3D" id="3.40.1550.20">
    <property type="entry name" value="Transcriptional regulator MraZ domain"/>
    <property type="match status" value="1"/>
</dbReference>
<feature type="domain" description="MraZ" evidence="2">
    <location>
        <begin position="74"/>
        <end position="132"/>
    </location>
</feature>
<keyword evidence="1" id="KW-0804">Transcription</keyword>
<dbReference type="InterPro" id="IPR037914">
    <property type="entry name" value="SpoVT-AbrB_sf"/>
</dbReference>
<proteinExistence type="inferred from homology"/>
<evidence type="ECO:0000313" key="3">
    <source>
        <dbReference type="EMBL" id="OGK54612.1"/>
    </source>
</evidence>
<dbReference type="InterPro" id="IPR020603">
    <property type="entry name" value="MraZ_dom"/>
</dbReference>
<dbReference type="InterPro" id="IPR003444">
    <property type="entry name" value="MraZ"/>
</dbReference>
<comment type="caution">
    <text evidence="3">The sequence shown here is derived from an EMBL/GenBank/DDBJ whole genome shotgun (WGS) entry which is preliminary data.</text>
</comment>
<evidence type="ECO:0000259" key="2">
    <source>
        <dbReference type="Pfam" id="PF02381"/>
    </source>
</evidence>
<dbReference type="SUPFAM" id="SSF89447">
    <property type="entry name" value="AbrB/MazE/MraZ-like"/>
    <property type="match status" value="1"/>
</dbReference>
<dbReference type="EMBL" id="MGAV01000014">
    <property type="protein sequence ID" value="OGK54612.1"/>
    <property type="molecule type" value="Genomic_DNA"/>
</dbReference>
<dbReference type="GO" id="GO:0005737">
    <property type="term" value="C:cytoplasm"/>
    <property type="evidence" value="ECO:0007669"/>
    <property type="project" value="UniProtKB-UniRule"/>
</dbReference>
<dbReference type="Proteomes" id="UP000177418">
    <property type="component" value="Unassembled WGS sequence"/>
</dbReference>
<dbReference type="GO" id="GO:0009295">
    <property type="term" value="C:nucleoid"/>
    <property type="evidence" value="ECO:0007669"/>
    <property type="project" value="UniProtKB-SubCell"/>
</dbReference>
<dbReference type="GO" id="GO:0000976">
    <property type="term" value="F:transcription cis-regulatory region binding"/>
    <property type="evidence" value="ECO:0007669"/>
    <property type="project" value="TreeGrafter"/>
</dbReference>
<dbReference type="HAMAP" id="MF_01008">
    <property type="entry name" value="MraZ"/>
    <property type="match status" value="1"/>
</dbReference>
<keyword evidence="1" id="KW-0805">Transcription regulation</keyword>
<comment type="subunit">
    <text evidence="1">Forms oligomers.</text>
</comment>
<evidence type="ECO:0000256" key="1">
    <source>
        <dbReference type="HAMAP-Rule" id="MF_01008"/>
    </source>
</evidence>
<accession>A0A1F7JGA6</accession>
<dbReference type="PANTHER" id="PTHR34701:SF1">
    <property type="entry name" value="TRANSCRIPTIONAL REGULATOR MRAZ"/>
    <property type="match status" value="1"/>
</dbReference>
<comment type="similarity">
    <text evidence="1">Belongs to the MraZ family.</text>
</comment>
<evidence type="ECO:0000313" key="4">
    <source>
        <dbReference type="Proteomes" id="UP000177418"/>
    </source>
</evidence>